<reference evidence="6 7" key="1">
    <citation type="submission" date="2017-01" db="EMBL/GenBank/DDBJ databases">
        <authorList>
            <consortium name="Urmite Genomes"/>
        </authorList>
    </citation>
    <scope>NUCLEOTIDE SEQUENCE [LARGE SCALE GENOMIC DNA]</scope>
    <source>
        <strain evidence="6 7">AB215</strain>
    </source>
</reference>
<dbReference type="Pfam" id="PF13561">
    <property type="entry name" value="adh_short_C2"/>
    <property type="match status" value="1"/>
</dbReference>
<evidence type="ECO:0000313" key="7">
    <source>
        <dbReference type="Proteomes" id="UP000240424"/>
    </source>
</evidence>
<dbReference type="RefSeq" id="WP_077077093.1">
    <property type="nucleotide sequence ID" value="NZ_FUEZ01000003.1"/>
</dbReference>
<dbReference type="Gene3D" id="3.40.50.720">
    <property type="entry name" value="NAD(P)-binding Rossmann-like Domain"/>
    <property type="match status" value="1"/>
</dbReference>
<dbReference type="PRINTS" id="PR00080">
    <property type="entry name" value="SDRFAMILY"/>
</dbReference>
<feature type="domain" description="Ketoreductase" evidence="5">
    <location>
        <begin position="7"/>
        <end position="183"/>
    </location>
</feature>
<comment type="similarity">
    <text evidence="1">Belongs to the short-chain dehydrogenases/reductases (SDR) family.</text>
</comment>
<dbReference type="PRINTS" id="PR00081">
    <property type="entry name" value="GDHRDH"/>
</dbReference>
<dbReference type="GO" id="GO:0016491">
    <property type="term" value="F:oxidoreductase activity"/>
    <property type="evidence" value="ECO:0007669"/>
    <property type="project" value="UniProtKB-KW"/>
</dbReference>
<gene>
    <name evidence="6" type="ORF">MNAB215_235</name>
</gene>
<keyword evidence="2" id="KW-0058">Aromatic hydrocarbons catabolism</keyword>
<dbReference type="FunFam" id="3.40.50.720:FF:000084">
    <property type="entry name" value="Short-chain dehydrogenase reductase"/>
    <property type="match status" value="1"/>
</dbReference>
<evidence type="ECO:0000256" key="2">
    <source>
        <dbReference type="ARBA" id="ARBA00022797"/>
    </source>
</evidence>
<evidence type="ECO:0000256" key="4">
    <source>
        <dbReference type="ARBA" id="ARBA00023027"/>
    </source>
</evidence>
<dbReference type="InterPro" id="IPR036291">
    <property type="entry name" value="NAD(P)-bd_dom_sf"/>
</dbReference>
<evidence type="ECO:0000313" key="6">
    <source>
        <dbReference type="EMBL" id="SPM38060.1"/>
    </source>
</evidence>
<dbReference type="PANTHER" id="PTHR43943:SF17">
    <property type="entry name" value="3-PHENYLPROPIONATE-DIHYDRODIOL_CINNAMIC ACID-DIHYDRODIOL DEHYDROGENASE"/>
    <property type="match status" value="1"/>
</dbReference>
<evidence type="ECO:0000256" key="3">
    <source>
        <dbReference type="ARBA" id="ARBA00023002"/>
    </source>
</evidence>
<proteinExistence type="inferred from homology"/>
<accession>A0A2U3P2T8</accession>
<evidence type="ECO:0000256" key="1">
    <source>
        <dbReference type="ARBA" id="ARBA00006484"/>
    </source>
</evidence>
<dbReference type="SMART" id="SM00822">
    <property type="entry name" value="PKS_KR"/>
    <property type="match status" value="1"/>
</dbReference>
<keyword evidence="7" id="KW-1185">Reference proteome</keyword>
<dbReference type="EMBL" id="FUEZ01000003">
    <property type="protein sequence ID" value="SPM38060.1"/>
    <property type="molecule type" value="Genomic_DNA"/>
</dbReference>
<keyword evidence="3" id="KW-0560">Oxidoreductase</keyword>
<dbReference type="PROSITE" id="PS51257">
    <property type="entry name" value="PROKAR_LIPOPROTEIN"/>
    <property type="match status" value="1"/>
</dbReference>
<dbReference type="Proteomes" id="UP000240424">
    <property type="component" value="Unassembled WGS sequence"/>
</dbReference>
<sequence length="281" mass="29249">MTNLDGRRALVTGGGTGIGFGCAQRLLAAGAHVTIAGRREDVLQDALKRLDASADRAALVVCDVTDENQVERAIEVAADGRNLDVLVANAGSGFPGAIMQLGSEAWDYVLRLNVIGTALCIKHAGLIMRGHGGGSIVTISSTSATKVQPWLTAYVTSKAAVDMLTRSAAIELAPHNIRVNGVQPGYIATEIVSLVTPGRLDRTYHRATPLSRPGTPQDIGNVVTFLAGDEAAWITGQVFGADGGLNIPVMPSMAPIAETVYGPDVVAEFAIPDLTALNDAQ</sequence>
<dbReference type="PROSITE" id="PS00061">
    <property type="entry name" value="ADH_SHORT"/>
    <property type="match status" value="1"/>
</dbReference>
<organism evidence="6 7">
    <name type="scientific">Mycobacterium numidiamassiliense</name>
    <dbReference type="NCBI Taxonomy" id="1841861"/>
    <lineage>
        <taxon>Bacteria</taxon>
        <taxon>Bacillati</taxon>
        <taxon>Actinomycetota</taxon>
        <taxon>Actinomycetes</taxon>
        <taxon>Mycobacteriales</taxon>
        <taxon>Mycobacteriaceae</taxon>
        <taxon>Mycobacterium</taxon>
    </lineage>
</organism>
<dbReference type="InterPro" id="IPR002347">
    <property type="entry name" value="SDR_fam"/>
</dbReference>
<dbReference type="SUPFAM" id="SSF51735">
    <property type="entry name" value="NAD(P)-binding Rossmann-fold domains"/>
    <property type="match status" value="1"/>
</dbReference>
<dbReference type="OrthoDB" id="286404at2"/>
<dbReference type="PANTHER" id="PTHR43943">
    <property type="entry name" value="DEHYDROGENASE/REDUCTASE (SDR FAMILY) MEMBER 4"/>
    <property type="match status" value="1"/>
</dbReference>
<name>A0A2U3P2T8_9MYCO</name>
<dbReference type="CDD" id="cd05233">
    <property type="entry name" value="SDR_c"/>
    <property type="match status" value="1"/>
</dbReference>
<protein>
    <submittedName>
        <fullName evidence="6">NAD(P)-dependent dehydrogenase, short-chain alcohol dehydrogenase family</fullName>
    </submittedName>
</protein>
<dbReference type="InterPro" id="IPR020904">
    <property type="entry name" value="Sc_DH/Rdtase_CS"/>
</dbReference>
<dbReference type="AlphaFoldDB" id="A0A2U3P2T8"/>
<dbReference type="STRING" id="1841861.GCA_900157365_04437"/>
<dbReference type="InterPro" id="IPR057326">
    <property type="entry name" value="KR_dom"/>
</dbReference>
<evidence type="ECO:0000259" key="5">
    <source>
        <dbReference type="SMART" id="SM00822"/>
    </source>
</evidence>
<keyword evidence="4" id="KW-0520">NAD</keyword>